<keyword evidence="3" id="KW-0812">Transmembrane</keyword>
<keyword evidence="2 3" id="KW-0472">Membrane</keyword>
<dbReference type="PANTHER" id="PTHR31234:SF65">
    <property type="entry name" value="LATE EMBRYOGENESIS ABUNDANT PROTEIN, LEA_2 SUBGROUP"/>
    <property type="match status" value="1"/>
</dbReference>
<protein>
    <recommendedName>
        <fullName evidence="6">Late embryogenesis abundant protein LEA-2 subgroup domain-containing protein</fullName>
    </recommendedName>
</protein>
<evidence type="ECO:0000256" key="3">
    <source>
        <dbReference type="SAM" id="Phobius"/>
    </source>
</evidence>
<comment type="caution">
    <text evidence="4">The sequence shown here is derived from an EMBL/GenBank/DDBJ whole genome shotgun (WGS) entry which is preliminary data.</text>
</comment>
<keyword evidence="3" id="KW-1133">Transmembrane helix</keyword>
<dbReference type="EMBL" id="JAEACU010000004">
    <property type="protein sequence ID" value="KAH7533042.1"/>
    <property type="molecule type" value="Genomic_DNA"/>
</dbReference>
<gene>
    <name evidence="4" type="ORF">FEM48_Zijuj04G0088000</name>
</gene>
<evidence type="ECO:0008006" key="6">
    <source>
        <dbReference type="Google" id="ProtNLM"/>
    </source>
</evidence>
<dbReference type="OrthoDB" id="674678at2759"/>
<dbReference type="PANTHER" id="PTHR31234">
    <property type="entry name" value="LATE EMBRYOGENESIS ABUNDANT (LEA) HYDROXYPROLINE-RICH GLYCOPROTEIN FAMILY"/>
    <property type="match status" value="1"/>
</dbReference>
<dbReference type="Gene3D" id="2.60.40.1820">
    <property type="match status" value="1"/>
</dbReference>
<accession>A0A978VIX3</accession>
<dbReference type="InterPro" id="IPR044839">
    <property type="entry name" value="NDR1-like"/>
</dbReference>
<dbReference type="Proteomes" id="UP000813462">
    <property type="component" value="Unassembled WGS sequence"/>
</dbReference>
<evidence type="ECO:0000256" key="1">
    <source>
        <dbReference type="ARBA" id="ARBA00004370"/>
    </source>
</evidence>
<evidence type="ECO:0000256" key="2">
    <source>
        <dbReference type="ARBA" id="ARBA00023136"/>
    </source>
</evidence>
<reference evidence="4" key="1">
    <citation type="journal article" date="2021" name="Front. Plant Sci.">
        <title>Chromosome-Scale Genome Assembly for Chinese Sour Jujube and Insights Into Its Genome Evolution and Domestication Signature.</title>
        <authorList>
            <person name="Shen L.-Y."/>
            <person name="Luo H."/>
            <person name="Wang X.-L."/>
            <person name="Wang X.-M."/>
            <person name="Qiu X.-J."/>
            <person name="Liu H."/>
            <person name="Zhou S.-S."/>
            <person name="Jia K.-H."/>
            <person name="Nie S."/>
            <person name="Bao Y.-T."/>
            <person name="Zhang R.-G."/>
            <person name="Yun Q.-Z."/>
            <person name="Chai Y.-H."/>
            <person name="Lu J.-Y."/>
            <person name="Li Y."/>
            <person name="Zhao S.-W."/>
            <person name="Mao J.-F."/>
            <person name="Jia S.-G."/>
            <person name="Mao Y.-M."/>
        </authorList>
    </citation>
    <scope>NUCLEOTIDE SEQUENCE</scope>
    <source>
        <strain evidence="4">AT0</strain>
        <tissue evidence="4">Leaf</tissue>
    </source>
</reference>
<dbReference type="AlphaFoldDB" id="A0A978VIX3"/>
<dbReference type="GO" id="GO:0016020">
    <property type="term" value="C:membrane"/>
    <property type="evidence" value="ECO:0007669"/>
    <property type="project" value="UniProtKB-SubCell"/>
</dbReference>
<evidence type="ECO:0000313" key="4">
    <source>
        <dbReference type="EMBL" id="KAH7533042.1"/>
    </source>
</evidence>
<organism evidence="4 5">
    <name type="scientific">Ziziphus jujuba var. spinosa</name>
    <dbReference type="NCBI Taxonomy" id="714518"/>
    <lineage>
        <taxon>Eukaryota</taxon>
        <taxon>Viridiplantae</taxon>
        <taxon>Streptophyta</taxon>
        <taxon>Embryophyta</taxon>
        <taxon>Tracheophyta</taxon>
        <taxon>Spermatophyta</taxon>
        <taxon>Magnoliopsida</taxon>
        <taxon>eudicotyledons</taxon>
        <taxon>Gunneridae</taxon>
        <taxon>Pentapetalae</taxon>
        <taxon>rosids</taxon>
        <taxon>fabids</taxon>
        <taxon>Rosales</taxon>
        <taxon>Rhamnaceae</taxon>
        <taxon>Paliureae</taxon>
        <taxon>Ziziphus</taxon>
    </lineage>
</organism>
<sequence>MKTGKASRSRVLKLCCGLSTIFLIIIVVVLTTLSLTIFRPKQPAITAHPVGLENLHFSITEVNITIEMVITIDNPNYVSFKYKNSTAYVTYHETVVAEVPIVEQLVPAHANLSITTSADFMMSKLILNPYFFNDFASGCLNFNSTAILHGEASLLKIFKLHFKASSWCGILFFVNSKHVESNCKNKLKL</sequence>
<comment type="subcellular location">
    <subcellularLocation>
        <location evidence="1">Membrane</location>
    </subcellularLocation>
</comment>
<proteinExistence type="predicted"/>
<evidence type="ECO:0000313" key="5">
    <source>
        <dbReference type="Proteomes" id="UP000813462"/>
    </source>
</evidence>
<feature type="transmembrane region" description="Helical" evidence="3">
    <location>
        <begin position="12"/>
        <end position="38"/>
    </location>
</feature>
<dbReference type="GO" id="GO:0098542">
    <property type="term" value="P:defense response to other organism"/>
    <property type="evidence" value="ECO:0007669"/>
    <property type="project" value="InterPro"/>
</dbReference>
<name>A0A978VIX3_ZIZJJ</name>